<comment type="caution">
    <text evidence="4">The sequence shown here is derived from an EMBL/GenBank/DDBJ whole genome shotgun (WGS) entry which is preliminary data.</text>
</comment>
<evidence type="ECO:0000259" key="3">
    <source>
        <dbReference type="Pfam" id="PF25221"/>
    </source>
</evidence>
<sequence>MVKQRIEVYKRGLIIFAMLIGAVVLSPLKSRAFQLSGQAEISVVTCSPGNEAYSVYGHSAIRVHDAAYNYDIVFNYGIFDFSAPNFIYRFAAGETDYLLGAYRFDAFVEGYKKEKRSVFEQTLDLTPSEKQKIFDFLLWNAKPENRVYRYNFFFDNCATRIRDVLADNIEGGLEFNLEDQSHKTLRRLTKDYHGKLLWLNFGIDFLVSSESDREATVLEEMFLPDYVMKHFANAKKNGEGIPVVKKLTTIYKAPNNDFKSSKITSPFVVFLLLTLFVVYFSVKEFRQGKIKNGMDYFVFGFNGLMGIVMGWFVLFSEHPAMSPNYNLLWGVPLNLVFAFAWSIKKWRPVLNYYHVFISVWLIAFICCASFVPQYFHPVFYLFVIMVLSRSLAHSIIIFKRFKFGQQSVA</sequence>
<protein>
    <submittedName>
        <fullName evidence="4">DUF4105 domain-containing protein</fullName>
    </submittedName>
</protein>
<feature type="transmembrane region" description="Helical" evidence="1">
    <location>
        <begin position="12"/>
        <end position="28"/>
    </location>
</feature>
<feature type="transmembrane region" description="Helical" evidence="1">
    <location>
        <begin position="326"/>
        <end position="343"/>
    </location>
</feature>
<feature type="transmembrane region" description="Helical" evidence="1">
    <location>
        <begin position="377"/>
        <end position="398"/>
    </location>
</feature>
<evidence type="ECO:0000259" key="2">
    <source>
        <dbReference type="Pfam" id="PF13387"/>
    </source>
</evidence>
<name>A0A9X3F664_9BACT</name>
<evidence type="ECO:0000256" key="1">
    <source>
        <dbReference type="SAM" id="Phobius"/>
    </source>
</evidence>
<evidence type="ECO:0000313" key="4">
    <source>
        <dbReference type="EMBL" id="MCY1721309.1"/>
    </source>
</evidence>
<accession>A0A9X3F664</accession>
<dbReference type="Pfam" id="PF13387">
    <property type="entry name" value="Lnb_N"/>
    <property type="match status" value="1"/>
</dbReference>
<feature type="transmembrane region" description="Helical" evidence="1">
    <location>
        <begin position="263"/>
        <end position="282"/>
    </location>
</feature>
<dbReference type="RefSeq" id="WP_343333640.1">
    <property type="nucleotide sequence ID" value="NZ_JAPOHD010000027.1"/>
</dbReference>
<dbReference type="Proteomes" id="UP001145087">
    <property type="component" value="Unassembled WGS sequence"/>
</dbReference>
<dbReference type="InterPro" id="IPR057436">
    <property type="entry name" value="5TMH_Lnb"/>
</dbReference>
<feature type="transmembrane region" description="Helical" evidence="1">
    <location>
        <begin position="294"/>
        <end position="314"/>
    </location>
</feature>
<feature type="transmembrane region" description="Helical" evidence="1">
    <location>
        <begin position="350"/>
        <end position="371"/>
    </location>
</feature>
<dbReference type="EMBL" id="JAPOHD010000027">
    <property type="protein sequence ID" value="MCY1721309.1"/>
    <property type="molecule type" value="Genomic_DNA"/>
</dbReference>
<proteinExistence type="predicted"/>
<feature type="domain" description="Lnb N-terminal periplasmic" evidence="2">
    <location>
        <begin position="39"/>
        <end position="189"/>
    </location>
</feature>
<keyword evidence="5" id="KW-1185">Reference proteome</keyword>
<reference evidence="4" key="1">
    <citation type="submission" date="2022-11" db="EMBL/GenBank/DDBJ databases">
        <title>Marilongibacter aestuarii gen. nov., sp. nov., isolated from tidal flat sediment.</title>
        <authorList>
            <person name="Jiayan W."/>
        </authorList>
    </citation>
    <scope>NUCLEOTIDE SEQUENCE</scope>
    <source>
        <strain evidence="4">Z1-6</strain>
    </source>
</reference>
<dbReference type="InterPro" id="IPR025178">
    <property type="entry name" value="Lnb_N"/>
</dbReference>
<gene>
    <name evidence="4" type="ORF">OU798_13205</name>
</gene>
<organism evidence="4 5">
    <name type="scientific">Draconibacterium aestuarii</name>
    <dbReference type="NCBI Taxonomy" id="2998507"/>
    <lineage>
        <taxon>Bacteria</taxon>
        <taxon>Pseudomonadati</taxon>
        <taxon>Bacteroidota</taxon>
        <taxon>Bacteroidia</taxon>
        <taxon>Marinilabiliales</taxon>
        <taxon>Prolixibacteraceae</taxon>
        <taxon>Draconibacterium</taxon>
    </lineage>
</organism>
<keyword evidence="1" id="KW-0472">Membrane</keyword>
<keyword evidence="1" id="KW-1133">Transmembrane helix</keyword>
<keyword evidence="1" id="KW-0812">Transmembrane</keyword>
<dbReference type="Pfam" id="PF25221">
    <property type="entry name" value="5TMH_Lnb"/>
    <property type="match status" value="1"/>
</dbReference>
<feature type="domain" description="Lnb-like transmembrane" evidence="3">
    <location>
        <begin position="260"/>
        <end position="399"/>
    </location>
</feature>
<evidence type="ECO:0000313" key="5">
    <source>
        <dbReference type="Proteomes" id="UP001145087"/>
    </source>
</evidence>
<dbReference type="AlphaFoldDB" id="A0A9X3F664"/>